<sequence length="198" mass="22298">MTRFLAMEDPLLHSLYYFYLRDLPPGHAETIRTAYEGWADIQYRMPPCLHWQEMAVRRAPRPRDREGYTLLGRGGAPLTCLHAVEMNAESIAVLKACHALLVEAESDGVGPLARALGEIAEHGRNTVDDFRRVVDVLQLQAPPRLLGSLRRAAPAGRATAISLDGTQQEEYETFCDRIVRTLSAGDRFTYAMHRALYF</sequence>
<evidence type="ECO:0000313" key="1">
    <source>
        <dbReference type="EMBL" id="MBP2359777.1"/>
    </source>
</evidence>
<dbReference type="EMBL" id="JAGINS010000001">
    <property type="protein sequence ID" value="MBP2359777.1"/>
    <property type="molecule type" value="Genomic_DNA"/>
</dbReference>
<dbReference type="Proteomes" id="UP001519311">
    <property type="component" value="Unassembled WGS sequence"/>
</dbReference>
<protein>
    <submittedName>
        <fullName evidence="1">Uncharacterized protein</fullName>
    </submittedName>
</protein>
<gene>
    <name evidence="1" type="ORF">JOF59_002177</name>
</gene>
<comment type="caution">
    <text evidence="1">The sequence shown here is derived from an EMBL/GenBank/DDBJ whole genome shotgun (WGS) entry which is preliminary data.</text>
</comment>
<organism evidence="1 2">
    <name type="scientific">Streptomyces clavifer</name>
    <dbReference type="NCBI Taxonomy" id="68188"/>
    <lineage>
        <taxon>Bacteria</taxon>
        <taxon>Bacillati</taxon>
        <taxon>Actinomycetota</taxon>
        <taxon>Actinomycetes</taxon>
        <taxon>Kitasatosporales</taxon>
        <taxon>Streptomycetaceae</taxon>
        <taxon>Streptomyces</taxon>
    </lineage>
</organism>
<keyword evidence="2" id="KW-1185">Reference proteome</keyword>
<evidence type="ECO:0000313" key="2">
    <source>
        <dbReference type="Proteomes" id="UP001519311"/>
    </source>
</evidence>
<reference evidence="1 2" key="1">
    <citation type="submission" date="2021-03" db="EMBL/GenBank/DDBJ databases">
        <title>Sequencing the genomes of 1000 actinobacteria strains.</title>
        <authorList>
            <person name="Klenk H.-P."/>
        </authorList>
    </citation>
    <scope>NUCLEOTIDE SEQUENCE [LARGE SCALE GENOMIC DNA]</scope>
    <source>
        <strain evidence="1 2">DSM 40843</strain>
    </source>
</reference>
<name>A0ABS4V7F1_9ACTN</name>
<dbReference type="RefSeq" id="WP_245376735.1">
    <property type="nucleotide sequence ID" value="NZ_BMWJ01000010.1"/>
</dbReference>
<accession>A0ABS4V7F1</accession>
<proteinExistence type="predicted"/>
<dbReference type="GeneID" id="97344117"/>